<name>A0A1A9F3S9_9GAMM</name>
<keyword evidence="4 5" id="KW-0574">Periplasm</keyword>
<dbReference type="OrthoDB" id="9769319at2"/>
<dbReference type="CDD" id="cd13659">
    <property type="entry name" value="PBP2_PotF"/>
    <property type="match status" value="1"/>
</dbReference>
<dbReference type="GO" id="GO:0019808">
    <property type="term" value="F:polyamine binding"/>
    <property type="evidence" value="ECO:0007669"/>
    <property type="project" value="InterPro"/>
</dbReference>
<gene>
    <name evidence="8" type="ORF">A8C75_20560</name>
</gene>
<dbReference type="EMBL" id="CP015839">
    <property type="protein sequence ID" value="ANG64630.1"/>
    <property type="molecule type" value="Genomic_DNA"/>
</dbReference>
<organism evidence="8 9">
    <name type="scientific">Marinobacterium aestuarii</name>
    <dbReference type="NCBI Taxonomy" id="1821621"/>
    <lineage>
        <taxon>Bacteria</taxon>
        <taxon>Pseudomonadati</taxon>
        <taxon>Pseudomonadota</taxon>
        <taxon>Gammaproteobacteria</taxon>
        <taxon>Oceanospirillales</taxon>
        <taxon>Oceanospirillaceae</taxon>
        <taxon>Marinobacterium</taxon>
    </lineage>
</organism>
<feature type="signal peptide" evidence="7">
    <location>
        <begin position="1"/>
        <end position="20"/>
    </location>
</feature>
<dbReference type="STRING" id="1821621.A8C75_20560"/>
<comment type="similarity">
    <text evidence="5">Belongs to the bacterial solute-binding protein PotD/PotF family.</text>
</comment>
<proteinExistence type="inferred from homology"/>
<evidence type="ECO:0000256" key="1">
    <source>
        <dbReference type="ARBA" id="ARBA00004418"/>
    </source>
</evidence>
<dbReference type="GO" id="GO:0015846">
    <property type="term" value="P:polyamine transport"/>
    <property type="evidence" value="ECO:0007669"/>
    <property type="project" value="InterPro"/>
</dbReference>
<dbReference type="Gene3D" id="3.40.190.10">
    <property type="entry name" value="Periplasmic binding protein-like II"/>
    <property type="match status" value="2"/>
</dbReference>
<feature type="chain" id="PRO_5008386705" description="Putrescine-binding periplasmic protein" evidence="7">
    <location>
        <begin position="21"/>
        <end position="363"/>
    </location>
</feature>
<keyword evidence="2 5" id="KW-0813">Transport</keyword>
<dbReference type="Pfam" id="PF13416">
    <property type="entry name" value="SBP_bac_8"/>
    <property type="match status" value="1"/>
</dbReference>
<keyword evidence="9" id="KW-1185">Reference proteome</keyword>
<feature type="binding site" evidence="6">
    <location>
        <position position="341"/>
    </location>
    <ligand>
        <name>spermidine</name>
        <dbReference type="ChEBI" id="CHEBI:57834"/>
    </ligand>
</feature>
<dbReference type="KEGG" id="mars:A8C75_20560"/>
<evidence type="ECO:0000256" key="5">
    <source>
        <dbReference type="PIRNR" id="PIRNR019574"/>
    </source>
</evidence>
<evidence type="ECO:0000256" key="2">
    <source>
        <dbReference type="ARBA" id="ARBA00022448"/>
    </source>
</evidence>
<dbReference type="Proteomes" id="UP000078070">
    <property type="component" value="Chromosome"/>
</dbReference>
<dbReference type="PIRSF" id="PIRSF019574">
    <property type="entry name" value="Periplasmic_polyamine_BP"/>
    <property type="match status" value="1"/>
</dbReference>
<dbReference type="InterPro" id="IPR006059">
    <property type="entry name" value="SBP"/>
</dbReference>
<reference evidence="8 9" key="2">
    <citation type="journal article" date="2018" name="Int. J. Syst. Evol. Microbiol.">
        <title>Marinobacterium aestuarii sp. nov., a benzene-degrading marine bacterium isolated from estuary sediment.</title>
        <authorList>
            <person name="Bae S.S."/>
            <person name="Jung J."/>
            <person name="Chung D."/>
            <person name="Baek K."/>
        </authorList>
    </citation>
    <scope>NUCLEOTIDE SEQUENCE [LARGE SCALE GENOMIC DNA]</scope>
    <source>
        <strain evidence="8 9">ST58-10</strain>
    </source>
</reference>
<sequence length="363" mass="39452">MNMKSATLAAILGCTLSVSAAAEQQVLNIYNWSDYIAPEAISRFEAETGIKVNYDVYDSNEVLEAKLMSGHSGYDLVVPTGAFMERQIQAGIYAAVDRSQLSNYANLDAQLLETVSRHDPDNSHGVPYTWGTIGIGYNQDMLRQRLGDMPVSSWDLIFKPELAAKVADCGIAVLDSPAEVVAVALNYLGLDPNSEDKDDLKKAEVMLAAAQPSIKYFHSSQYISDLANGEICVAVGYNGDMLQSQDRAASAGQGVKVAYSIPDEGSLAWFDLMVIPADAPNPQAAHRFINFVLQPDVAAGISNFVYYAVPNTGAESLLNDDVRSNPGIYPPAQVKANLFSQNAHSARFDRLLTRSWTRIKTGR</sequence>
<reference evidence="9" key="1">
    <citation type="submission" date="2016-05" db="EMBL/GenBank/DDBJ databases">
        <authorList>
            <person name="Baek K."/>
            <person name="Yang S.-J."/>
        </authorList>
    </citation>
    <scope>NUCLEOTIDE SEQUENCE [LARGE SCALE GENOMIC DNA]</scope>
    <source>
        <strain evidence="9">ST58-10</strain>
    </source>
</reference>
<accession>A0A1A9F3S9</accession>
<evidence type="ECO:0000256" key="7">
    <source>
        <dbReference type="SAM" id="SignalP"/>
    </source>
</evidence>
<dbReference type="AlphaFoldDB" id="A0A1A9F3S9"/>
<evidence type="ECO:0000256" key="6">
    <source>
        <dbReference type="PIRSR" id="PIRSR019574-1"/>
    </source>
</evidence>
<keyword evidence="3 7" id="KW-0732">Signal</keyword>
<comment type="function">
    <text evidence="5">Required for the activity of the bacterial periplasmic transport system of putrescine.</text>
</comment>
<dbReference type="SUPFAM" id="SSF53850">
    <property type="entry name" value="Periplasmic binding protein-like II"/>
    <property type="match status" value="1"/>
</dbReference>
<evidence type="ECO:0000313" key="8">
    <source>
        <dbReference type="EMBL" id="ANG64630.1"/>
    </source>
</evidence>
<dbReference type="PRINTS" id="PR00909">
    <property type="entry name" value="SPERMDNBNDNG"/>
</dbReference>
<comment type="subcellular location">
    <subcellularLocation>
        <location evidence="1 5">Periplasm</location>
    </subcellularLocation>
</comment>
<evidence type="ECO:0000313" key="9">
    <source>
        <dbReference type="Proteomes" id="UP000078070"/>
    </source>
</evidence>
<dbReference type="PANTHER" id="PTHR30222">
    <property type="entry name" value="SPERMIDINE/PUTRESCINE-BINDING PERIPLASMIC PROTEIN"/>
    <property type="match status" value="1"/>
</dbReference>
<evidence type="ECO:0000256" key="4">
    <source>
        <dbReference type="ARBA" id="ARBA00022764"/>
    </source>
</evidence>
<evidence type="ECO:0000256" key="3">
    <source>
        <dbReference type="ARBA" id="ARBA00022729"/>
    </source>
</evidence>
<protein>
    <recommendedName>
        <fullName evidence="5">Putrescine-binding periplasmic protein</fullName>
    </recommendedName>
</protein>
<dbReference type="InterPro" id="IPR001188">
    <property type="entry name" value="Sperm_putr-bd"/>
</dbReference>
<dbReference type="PANTHER" id="PTHR30222:SF18">
    <property type="entry name" value="BIFUNCTIONAL POLYHYDROXYBUTYRATE SYNTHASE _ ABC TRANSPORTER PERIPLASMIC BINDING PROTEIN-RELATED"/>
    <property type="match status" value="1"/>
</dbReference>
<dbReference type="RefSeq" id="WP_067386229.1">
    <property type="nucleotide sequence ID" value="NZ_CP015839.1"/>
</dbReference>
<dbReference type="GO" id="GO:0042597">
    <property type="term" value="C:periplasmic space"/>
    <property type="evidence" value="ECO:0007669"/>
    <property type="project" value="UniProtKB-SubCell"/>
</dbReference>